<dbReference type="SUPFAM" id="SSF51126">
    <property type="entry name" value="Pectin lyase-like"/>
    <property type="match status" value="1"/>
</dbReference>
<dbReference type="EMBL" id="BONC01000027">
    <property type="protein sequence ID" value="GIF57847.1"/>
    <property type="molecule type" value="Genomic_DNA"/>
</dbReference>
<accession>A0ABQ4C4Z2</accession>
<keyword evidence="3" id="KW-1185">Reference proteome</keyword>
<gene>
    <name evidence="2" type="ORF">Air01nite_39420</name>
</gene>
<dbReference type="InterPro" id="IPR012334">
    <property type="entry name" value="Pectin_lyas_fold"/>
</dbReference>
<evidence type="ECO:0008006" key="4">
    <source>
        <dbReference type="Google" id="ProtNLM"/>
    </source>
</evidence>
<organism evidence="2 3">
    <name type="scientific">Asanoa iriomotensis</name>
    <dbReference type="NCBI Taxonomy" id="234613"/>
    <lineage>
        <taxon>Bacteria</taxon>
        <taxon>Bacillati</taxon>
        <taxon>Actinomycetota</taxon>
        <taxon>Actinomycetes</taxon>
        <taxon>Micromonosporales</taxon>
        <taxon>Micromonosporaceae</taxon>
        <taxon>Asanoa</taxon>
    </lineage>
</organism>
<dbReference type="RefSeq" id="WP_203704159.1">
    <property type="nucleotide sequence ID" value="NZ_BAAALU010000002.1"/>
</dbReference>
<evidence type="ECO:0000313" key="3">
    <source>
        <dbReference type="Proteomes" id="UP000624325"/>
    </source>
</evidence>
<evidence type="ECO:0000256" key="1">
    <source>
        <dbReference type="SAM" id="SignalP"/>
    </source>
</evidence>
<comment type="caution">
    <text evidence="2">The sequence shown here is derived from an EMBL/GenBank/DDBJ whole genome shotgun (WGS) entry which is preliminary data.</text>
</comment>
<dbReference type="Proteomes" id="UP000624325">
    <property type="component" value="Unassembled WGS sequence"/>
</dbReference>
<dbReference type="Gene3D" id="2.160.20.10">
    <property type="entry name" value="Single-stranded right-handed beta-helix, Pectin lyase-like"/>
    <property type="match status" value="1"/>
</dbReference>
<keyword evidence="1" id="KW-0732">Signal</keyword>
<protein>
    <recommendedName>
        <fullName evidence="4">DUF1565 domain-containing protein</fullName>
    </recommendedName>
</protein>
<reference evidence="2 3" key="1">
    <citation type="submission" date="2021-01" db="EMBL/GenBank/DDBJ databases">
        <title>Whole genome shotgun sequence of Asanoa iriomotensis NBRC 100142.</title>
        <authorList>
            <person name="Komaki H."/>
            <person name="Tamura T."/>
        </authorList>
    </citation>
    <scope>NUCLEOTIDE SEQUENCE [LARGE SCALE GENOMIC DNA]</scope>
    <source>
        <strain evidence="2 3">NBRC 100142</strain>
    </source>
</reference>
<dbReference type="InterPro" id="IPR011050">
    <property type="entry name" value="Pectin_lyase_fold/virulence"/>
</dbReference>
<feature type="chain" id="PRO_5045436337" description="DUF1565 domain-containing protein" evidence="1">
    <location>
        <begin position="30"/>
        <end position="848"/>
    </location>
</feature>
<feature type="signal peptide" evidence="1">
    <location>
        <begin position="1"/>
        <end position="29"/>
    </location>
</feature>
<evidence type="ECO:0000313" key="2">
    <source>
        <dbReference type="EMBL" id="GIF57847.1"/>
    </source>
</evidence>
<name>A0ABQ4C4Z2_9ACTN</name>
<proteinExistence type="predicted"/>
<sequence>MRVGRGLRLLAVGALVAAGSPAIGVSAAAAPPSKIYVAKSCGSAPDGSVSKPFCAISQAVAVAVAGQTIEVGTGSYNENVVPRSGEPGKPITIAAAPGKGNAVQVGPGNATEAVFRLSGVHDVVIDGFNIGGVGPAAVLVEDSTDVTVSSGWVLSPYGPGVEIKGASRRVTITGMSMQALRAPAFAVGAGAADTRIAASNVWSKRLAGLPAYAAISVADAPRTTVVNNSIMTDCLAGVEVTGASPGFALVNSIVQTTFGTLGTCTAPSAPDPASVRPVTVAAPATADSLLDYNVIDPRLGGPLYSWAGTTYADPGTFHSATGQAAHDIGADPRMTSSGDYFRSGFTLAADSPAIDSAWVAAPGLSATDLRGNAHADKPDTPNSGGGYVDRGAVELVPTPSISSTIARAPGGGAFETITTVQRTYQWATDGPIGAFIISNGPERVVNNTGIARFSFDRAGPACTTVQFSVDGFRTPSATIMDAPCVFLGGAYTAVTPQRVLDTRSKIGVPGTTPVASGAEAVFALPAAAANASAVVLNVTATQPTTAGFLKVYGDGDFLPNAADLHFASGQTIATLVTVKVRNGMVRIWNSGPGTTHLLADLWGNYGNPGNGFQANTPVRVMDTRSAVGVPTTTPVAANGKVTFDVSTRVPAGTTAVALNLNILNATKSGQVTAYPAGGAVPATPNATFAAGKNMTTMVIAPVVGGKVALAHTGTGTVHLVADLAGSFAPSARDTYLPTSPSRRANASVAAGQTLRVYVSKAECGSDPCTARTALANVTASGATQTGCLTAYPYGQTRPNASVISYAAGQTVSSLVAVGLSQDSFLLYNCGRAAVQVTVDQAGFYLAGA</sequence>